<name>A0ABT2NIL6_9RHOB</name>
<dbReference type="InterPro" id="IPR028992">
    <property type="entry name" value="Hedgehog/Intein_dom"/>
</dbReference>
<feature type="domain" description="Hedgehog/Intein (Hint)" evidence="1">
    <location>
        <begin position="11"/>
        <end position="152"/>
    </location>
</feature>
<dbReference type="Pfam" id="PF13403">
    <property type="entry name" value="Hint_2"/>
    <property type="match status" value="1"/>
</dbReference>
<reference evidence="3" key="1">
    <citation type="submission" date="2023-07" db="EMBL/GenBank/DDBJ databases">
        <title>Defluviimonas sediminis sp. nov., isolated from mangrove sediment.</title>
        <authorList>
            <person name="Liu L."/>
            <person name="Li J."/>
            <person name="Huang Y."/>
            <person name="Pan J."/>
            <person name="Li M."/>
        </authorList>
    </citation>
    <scope>NUCLEOTIDE SEQUENCE [LARGE SCALE GENOMIC DNA]</scope>
    <source>
        <strain evidence="3">FT324</strain>
    </source>
</reference>
<dbReference type="Proteomes" id="UP001205601">
    <property type="component" value="Unassembled WGS sequence"/>
</dbReference>
<protein>
    <submittedName>
        <fullName evidence="2">Hint domain-containing protein</fullName>
    </submittedName>
</protein>
<sequence>MPLLTGGGAGGLVVATDRGEVAAETLRVGDLVMTRDNGLQRIRWIGTRRLEGEMLDAGNRLCPLRIAQGMLDGWLPEAEMRASPNQRILAPRDRSLIRFEEHEALVSAKHMVGCHAVPAAGCDDCAYWHPVFDRHEMILVNGAWCEAFHPGDTAVNGLGNAQRFEIYALFPELEALVAEASALSPNAAVIRLPLWH</sequence>
<gene>
    <name evidence="2" type="ORF">N5I32_04450</name>
</gene>
<dbReference type="SUPFAM" id="SSF51294">
    <property type="entry name" value="Hedgehog/intein (Hint) domain"/>
    <property type="match status" value="1"/>
</dbReference>
<comment type="caution">
    <text evidence="2">The sequence shown here is derived from an EMBL/GenBank/DDBJ whole genome shotgun (WGS) entry which is preliminary data.</text>
</comment>
<accession>A0ABT2NIL6</accession>
<evidence type="ECO:0000259" key="1">
    <source>
        <dbReference type="Pfam" id="PF13403"/>
    </source>
</evidence>
<keyword evidence="3" id="KW-1185">Reference proteome</keyword>
<dbReference type="InterPro" id="IPR036844">
    <property type="entry name" value="Hint_dom_sf"/>
</dbReference>
<proteinExistence type="predicted"/>
<dbReference type="RefSeq" id="WP_261494185.1">
    <property type="nucleotide sequence ID" value="NZ_JAOCQF010000001.1"/>
</dbReference>
<organism evidence="2 3">
    <name type="scientific">Albidovulum sediminis</name>
    <dbReference type="NCBI Taxonomy" id="3066345"/>
    <lineage>
        <taxon>Bacteria</taxon>
        <taxon>Pseudomonadati</taxon>
        <taxon>Pseudomonadota</taxon>
        <taxon>Alphaproteobacteria</taxon>
        <taxon>Rhodobacterales</taxon>
        <taxon>Paracoccaceae</taxon>
        <taxon>Albidovulum</taxon>
    </lineage>
</organism>
<evidence type="ECO:0000313" key="2">
    <source>
        <dbReference type="EMBL" id="MCT8328762.1"/>
    </source>
</evidence>
<evidence type="ECO:0000313" key="3">
    <source>
        <dbReference type="Proteomes" id="UP001205601"/>
    </source>
</evidence>
<dbReference type="EMBL" id="JAOCQF010000001">
    <property type="protein sequence ID" value="MCT8328762.1"/>
    <property type="molecule type" value="Genomic_DNA"/>
</dbReference>